<accession>A0A1V1P583</accession>
<sequence length="122" mass="14100">MGRLFQARKKYDEAIISYERAISILGSSSKDAKNINASGIIQEYYTGYRLKKDTFSNCIRPVYTETIQLILNEALKLKVKPKQLSNKLKDAVSILESLKQAELVDFFHDECVKYLDKNKKFQ</sequence>
<dbReference type="Proteomes" id="UP000189670">
    <property type="component" value="Unassembled WGS sequence"/>
</dbReference>
<dbReference type="AlphaFoldDB" id="A0A1V1P583"/>
<evidence type="ECO:0000313" key="1">
    <source>
        <dbReference type="EMBL" id="ETR69981.1"/>
    </source>
</evidence>
<gene>
    <name evidence="1" type="ORF">OMM_09154</name>
</gene>
<dbReference type="EMBL" id="ATBP01000515">
    <property type="protein sequence ID" value="ETR69981.1"/>
    <property type="molecule type" value="Genomic_DNA"/>
</dbReference>
<evidence type="ECO:0000313" key="2">
    <source>
        <dbReference type="Proteomes" id="UP000189670"/>
    </source>
</evidence>
<comment type="caution">
    <text evidence="1">The sequence shown here is derived from an EMBL/GenBank/DDBJ whole genome shotgun (WGS) entry which is preliminary data.</text>
</comment>
<name>A0A1V1P583_9BACT</name>
<organism evidence="1 2">
    <name type="scientific">Candidatus Magnetoglobus multicellularis str. Araruama</name>
    <dbReference type="NCBI Taxonomy" id="890399"/>
    <lineage>
        <taxon>Bacteria</taxon>
        <taxon>Pseudomonadati</taxon>
        <taxon>Thermodesulfobacteriota</taxon>
        <taxon>Desulfobacteria</taxon>
        <taxon>Desulfobacterales</taxon>
        <taxon>Desulfobacteraceae</taxon>
        <taxon>Candidatus Magnetoglobus</taxon>
    </lineage>
</organism>
<reference evidence="2" key="1">
    <citation type="submission" date="2012-11" db="EMBL/GenBank/DDBJ databases">
        <authorList>
            <person name="Lucero-Rivera Y.E."/>
            <person name="Tovar-Ramirez D."/>
        </authorList>
    </citation>
    <scope>NUCLEOTIDE SEQUENCE [LARGE SCALE GENOMIC DNA]</scope>
    <source>
        <strain evidence="2">Araruama</strain>
    </source>
</reference>
<proteinExistence type="predicted"/>
<protein>
    <submittedName>
        <fullName evidence="1">Uncharacterized protein</fullName>
    </submittedName>
</protein>